<name>A0AA46WWI0_RHORH</name>
<proteinExistence type="predicted"/>
<dbReference type="NCBIfam" id="NF046112">
    <property type="entry name" value="MSMEG_6209_Nter"/>
    <property type="match status" value="1"/>
</dbReference>
<dbReference type="AlphaFoldDB" id="A0AA46WWI0"/>
<dbReference type="EMBL" id="CP083974">
    <property type="protein sequence ID" value="UZF45724.1"/>
    <property type="molecule type" value="Genomic_DNA"/>
</dbReference>
<dbReference type="RefSeq" id="WP_229582510.1">
    <property type="nucleotide sequence ID" value="NZ_CP083974.1"/>
</dbReference>
<reference evidence="1 2" key="1">
    <citation type="journal article" date="2021" name="Front. Microbiol.">
        <title>Bacterial Transformation of Aromatic Monomers in Softwood Black Liquor.</title>
        <authorList>
            <person name="Navas L.E."/>
            <person name="Dexter G."/>
            <person name="Liu J."/>
            <person name="Levy-Booth D."/>
            <person name="Cho M."/>
            <person name="Jang S.K."/>
            <person name="Mansfield S.D."/>
            <person name="Renneckar S."/>
            <person name="Mohn W.W."/>
            <person name="Eltis L.D."/>
        </authorList>
    </citation>
    <scope>NUCLEOTIDE SEQUENCE [LARGE SCALE GENOMIC DNA]</scope>
    <source>
        <strain evidence="1 2">GD02</strain>
    </source>
</reference>
<organism evidence="1 2">
    <name type="scientific">Rhodococcus rhodochrous</name>
    <dbReference type="NCBI Taxonomy" id="1829"/>
    <lineage>
        <taxon>Bacteria</taxon>
        <taxon>Bacillati</taxon>
        <taxon>Actinomycetota</taxon>
        <taxon>Actinomycetes</taxon>
        <taxon>Mycobacteriales</taxon>
        <taxon>Nocardiaceae</taxon>
        <taxon>Rhodococcus</taxon>
    </lineage>
</organism>
<gene>
    <name evidence="1" type="ORF">KUM34_003265</name>
</gene>
<accession>A0AA46WWI0</accession>
<protein>
    <submittedName>
        <fullName evidence="1">Uncharacterized protein</fullName>
    </submittedName>
</protein>
<sequence length="69" mass="7981">MAGAHKEDEALEDVAVRMEAEYPDLAEGVVRRMIASAVDDLRGRPIREFVPLLVERRIRTRLQGHRTRR</sequence>
<dbReference type="Gene3D" id="1.10.8.1060">
    <property type="entry name" value="Corynebacterium glutamicum thioredoxin-dependent arsenate reductase, N-terminal domain"/>
    <property type="match status" value="1"/>
</dbReference>
<evidence type="ECO:0000313" key="1">
    <source>
        <dbReference type="EMBL" id="UZF45724.1"/>
    </source>
</evidence>
<dbReference type="Proteomes" id="UP001162740">
    <property type="component" value="Chromosome"/>
</dbReference>
<evidence type="ECO:0000313" key="2">
    <source>
        <dbReference type="Proteomes" id="UP001162740"/>
    </source>
</evidence>